<reference evidence="11 12" key="1">
    <citation type="submission" date="2017-10" db="EMBL/GenBank/DDBJ databases">
        <title>A novel species of cold-tolerant Malassezia isolated from bats.</title>
        <authorList>
            <person name="Lorch J.M."/>
            <person name="Palmer J.M."/>
            <person name="Vanderwolf K.J."/>
            <person name="Schmidt K.Z."/>
            <person name="Verant M.L."/>
            <person name="Weller T.J."/>
            <person name="Blehert D.S."/>
        </authorList>
    </citation>
    <scope>NUCLEOTIDE SEQUENCE [LARGE SCALE GENOMIC DNA]</scope>
    <source>
        <strain evidence="11 12">NWHC:44797-103</strain>
    </source>
</reference>
<protein>
    <recommendedName>
        <fullName evidence="2">phosphoribosylglycinamide formyltransferase 1</fullName>
        <ecNumber evidence="2">2.1.2.2</ecNumber>
    </recommendedName>
    <alternativeName>
        <fullName evidence="7">5'-phosphoribosylglycinamide transformylase</fullName>
    </alternativeName>
    <alternativeName>
        <fullName evidence="6">GAR transformylase</fullName>
    </alternativeName>
</protein>
<comment type="pathway">
    <text evidence="1">Purine metabolism; IMP biosynthesis via de novo pathway; N(2)-formyl-N(1)-(5-phospho-D-ribosyl)glycinamide from N(1)-(5-phospho-D-ribosyl)glycinamide (10-formyl THF route): step 1/1.</text>
</comment>
<feature type="compositionally biased region" description="Basic and acidic residues" evidence="9">
    <location>
        <begin position="1"/>
        <end position="16"/>
    </location>
</feature>
<dbReference type="Pfam" id="PF00551">
    <property type="entry name" value="Formyl_trans_N"/>
    <property type="match status" value="1"/>
</dbReference>
<comment type="similarity">
    <text evidence="5">Belongs to the GART family.</text>
</comment>
<dbReference type="STRING" id="2020962.A0A2N1J934"/>
<dbReference type="GO" id="GO:0004644">
    <property type="term" value="F:phosphoribosylglycinamide formyltransferase activity"/>
    <property type="evidence" value="ECO:0007669"/>
    <property type="project" value="UniProtKB-EC"/>
</dbReference>
<dbReference type="Gene3D" id="3.40.50.170">
    <property type="entry name" value="Formyl transferase, N-terminal domain"/>
    <property type="match status" value="1"/>
</dbReference>
<dbReference type="EMBL" id="KZ454992">
    <property type="protein sequence ID" value="PKI83069.1"/>
    <property type="molecule type" value="Genomic_DNA"/>
</dbReference>
<feature type="region of interest" description="Disordered" evidence="9">
    <location>
        <begin position="1"/>
        <end position="88"/>
    </location>
</feature>
<keyword evidence="3" id="KW-0808">Transferase</keyword>
<evidence type="ECO:0000256" key="5">
    <source>
        <dbReference type="ARBA" id="ARBA00038440"/>
    </source>
</evidence>
<evidence type="ECO:0000256" key="4">
    <source>
        <dbReference type="ARBA" id="ARBA00022755"/>
    </source>
</evidence>
<dbReference type="Proteomes" id="UP000232875">
    <property type="component" value="Unassembled WGS sequence"/>
</dbReference>
<dbReference type="OrthoDB" id="5575075at2759"/>
<dbReference type="PROSITE" id="PS00373">
    <property type="entry name" value="GART"/>
    <property type="match status" value="1"/>
</dbReference>
<proteinExistence type="inferred from homology"/>
<comment type="catalytic activity">
    <reaction evidence="8">
        <text>N(1)-(5-phospho-beta-D-ribosyl)glycinamide + (6R)-10-formyltetrahydrofolate = N(2)-formyl-N(1)-(5-phospho-beta-D-ribosyl)glycinamide + (6S)-5,6,7,8-tetrahydrofolate + H(+)</text>
        <dbReference type="Rhea" id="RHEA:15053"/>
        <dbReference type="ChEBI" id="CHEBI:15378"/>
        <dbReference type="ChEBI" id="CHEBI:57453"/>
        <dbReference type="ChEBI" id="CHEBI:143788"/>
        <dbReference type="ChEBI" id="CHEBI:147286"/>
        <dbReference type="ChEBI" id="CHEBI:195366"/>
        <dbReference type="EC" id="2.1.2.2"/>
    </reaction>
</comment>
<dbReference type="InterPro" id="IPR001555">
    <property type="entry name" value="GART_AS"/>
</dbReference>
<dbReference type="SUPFAM" id="SSF53328">
    <property type="entry name" value="Formyltransferase"/>
    <property type="match status" value="1"/>
</dbReference>
<evidence type="ECO:0000256" key="2">
    <source>
        <dbReference type="ARBA" id="ARBA00012254"/>
    </source>
</evidence>
<dbReference type="PANTHER" id="PTHR43369:SF2">
    <property type="entry name" value="PHOSPHORIBOSYLGLYCINAMIDE FORMYLTRANSFERASE"/>
    <property type="match status" value="1"/>
</dbReference>
<evidence type="ECO:0000256" key="9">
    <source>
        <dbReference type="SAM" id="MobiDB-lite"/>
    </source>
</evidence>
<evidence type="ECO:0000256" key="7">
    <source>
        <dbReference type="ARBA" id="ARBA00041682"/>
    </source>
</evidence>
<keyword evidence="12" id="KW-1185">Reference proteome</keyword>
<sequence length="702" mass="75280">MAAEEREASASLRRTESLLARYGGENGPTGHASVGDGHAPVSLAAFMGGKAHEPRLGKLQGDGRTSPPEASLGDRQKYHGLPGMAKPEGSMASFLEKRHEELHGKDADERPVGRNDMGASDECTTVADAAKTDLPAAKPLRSTHGKRIVVLISGSGSNLQALIDATCEPNPTIRDAQIVRVLSNRMSASGLQRAKNVEPPIPTVVHSLKTFQNRNPGKTREDYDVVLAERVLGDEAPPDLVVLAGFMHIVSETFLSALGHATSLAHPPTFSHRPTHPIAIINLHPALPGAFDGANAIDRAYDAFQRGEIQHTGVMVHKVVAEVDRGAPILVQNVPIYKGEPRAALEERMHAVEHRLIVDATIKVLAGEELPFFARVSGTELEPLDTEWPVLHDTDSAVLVHGTTAYLWRGECAASSTPPGALAKLGTSHQVVHQGSEPPAFLHALRHLVTRHNTVSTCDAQLFTVRGDGVLIDEVDPAAPTLSAAFSAVARTPAYVYVWHGRGSDDTQRHSAEAFARTLHGQPVVVEQGADGAWWQLFPTQDYANGWHILHRRSLPAQRMPALYPTHDAAAPVPFTSAALKPDAVAILDDQLELYVLIGRCAHDSDSIYAALDRAEAMAAAAQAVRGGGTAMRPPVHVLTFPTIVPTDLRVLSRGRWDDAHLQGSQPPLLLRSATAADARISRRVAHSHRARGAAGAKPEIT</sequence>
<dbReference type="GO" id="GO:0006189">
    <property type="term" value="P:'de novo' IMP biosynthetic process"/>
    <property type="evidence" value="ECO:0007669"/>
    <property type="project" value="UniProtKB-UniPathway"/>
</dbReference>
<feature type="domain" description="Formyl transferase N-terminal" evidence="10">
    <location>
        <begin position="146"/>
        <end position="360"/>
    </location>
</feature>
<dbReference type="InterPro" id="IPR002376">
    <property type="entry name" value="Formyl_transf_N"/>
</dbReference>
<dbReference type="Gene3D" id="3.40.20.10">
    <property type="entry name" value="Severin"/>
    <property type="match status" value="1"/>
</dbReference>
<organism evidence="11 12">
    <name type="scientific">Malassezia vespertilionis</name>
    <dbReference type="NCBI Taxonomy" id="2020962"/>
    <lineage>
        <taxon>Eukaryota</taxon>
        <taxon>Fungi</taxon>
        <taxon>Dikarya</taxon>
        <taxon>Basidiomycota</taxon>
        <taxon>Ustilaginomycotina</taxon>
        <taxon>Malasseziomycetes</taxon>
        <taxon>Malasseziales</taxon>
        <taxon>Malasseziaceae</taxon>
        <taxon>Malassezia</taxon>
    </lineage>
</organism>
<dbReference type="AlphaFoldDB" id="A0A2N1J934"/>
<gene>
    <name evidence="11" type="ORF">MVES_002869</name>
</gene>
<evidence type="ECO:0000256" key="3">
    <source>
        <dbReference type="ARBA" id="ARBA00022679"/>
    </source>
</evidence>
<dbReference type="CDD" id="cd08645">
    <property type="entry name" value="FMT_core_GART"/>
    <property type="match status" value="1"/>
</dbReference>
<evidence type="ECO:0000313" key="11">
    <source>
        <dbReference type="EMBL" id="PKI83069.1"/>
    </source>
</evidence>
<evidence type="ECO:0000256" key="8">
    <source>
        <dbReference type="ARBA" id="ARBA00047664"/>
    </source>
</evidence>
<dbReference type="EC" id="2.1.2.2" evidence="2"/>
<keyword evidence="4" id="KW-0658">Purine biosynthesis</keyword>
<evidence type="ECO:0000256" key="1">
    <source>
        <dbReference type="ARBA" id="ARBA00005054"/>
    </source>
</evidence>
<dbReference type="SUPFAM" id="SSF55753">
    <property type="entry name" value="Actin depolymerizing proteins"/>
    <property type="match status" value="2"/>
</dbReference>
<evidence type="ECO:0000313" key="12">
    <source>
        <dbReference type="Proteomes" id="UP000232875"/>
    </source>
</evidence>
<name>A0A2N1J934_9BASI</name>
<dbReference type="GO" id="GO:0005737">
    <property type="term" value="C:cytoplasm"/>
    <property type="evidence" value="ECO:0007669"/>
    <property type="project" value="TreeGrafter"/>
</dbReference>
<dbReference type="InterPro" id="IPR029006">
    <property type="entry name" value="ADF-H/Gelsolin-like_dom_sf"/>
</dbReference>
<dbReference type="InterPro" id="IPR036477">
    <property type="entry name" value="Formyl_transf_N_sf"/>
</dbReference>
<evidence type="ECO:0000256" key="6">
    <source>
        <dbReference type="ARBA" id="ARBA00041324"/>
    </source>
</evidence>
<dbReference type="UniPathway" id="UPA00074">
    <property type="reaction ID" value="UER00126"/>
</dbReference>
<dbReference type="PANTHER" id="PTHR43369">
    <property type="entry name" value="PHOSPHORIBOSYLGLYCINAMIDE FORMYLTRANSFERASE"/>
    <property type="match status" value="1"/>
</dbReference>
<accession>A0A2N1J934</accession>
<evidence type="ECO:0000259" key="10">
    <source>
        <dbReference type="Pfam" id="PF00551"/>
    </source>
</evidence>
<dbReference type="InterPro" id="IPR004607">
    <property type="entry name" value="GART"/>
</dbReference>